<protein>
    <submittedName>
        <fullName evidence="9">NUDIX hydrolase</fullName>
    </submittedName>
</protein>
<evidence type="ECO:0000256" key="2">
    <source>
        <dbReference type="ARBA" id="ARBA00001947"/>
    </source>
</evidence>
<dbReference type="SUPFAM" id="SSF55811">
    <property type="entry name" value="Nudix"/>
    <property type="match status" value="1"/>
</dbReference>
<keyword evidence="6" id="KW-0460">Magnesium</keyword>
<organism evidence="9 10">
    <name type="scientific">Candidatus Desulfacyla euxinica</name>
    <dbReference type="NCBI Taxonomy" id="2841693"/>
    <lineage>
        <taxon>Bacteria</taxon>
        <taxon>Deltaproteobacteria</taxon>
        <taxon>Candidatus Desulfacyla</taxon>
    </lineage>
</organism>
<feature type="domain" description="Nudix hydrolase" evidence="8">
    <location>
        <begin position="35"/>
        <end position="163"/>
    </location>
</feature>
<comment type="similarity">
    <text evidence="3">Belongs to the Nudix hydrolase family. NudC subfamily.</text>
</comment>
<dbReference type="PROSITE" id="PS51462">
    <property type="entry name" value="NUDIX"/>
    <property type="match status" value="1"/>
</dbReference>
<dbReference type="InterPro" id="IPR050241">
    <property type="entry name" value="NAD-cap_RNA_hydrolase_NudC"/>
</dbReference>
<dbReference type="PANTHER" id="PTHR42904">
    <property type="entry name" value="NUDIX HYDROLASE, NUDC SUBFAMILY"/>
    <property type="match status" value="1"/>
</dbReference>
<evidence type="ECO:0000256" key="6">
    <source>
        <dbReference type="ARBA" id="ARBA00022842"/>
    </source>
</evidence>
<dbReference type="AlphaFoldDB" id="A0A8J6T9N4"/>
<dbReference type="GO" id="GO:0046872">
    <property type="term" value="F:metal ion binding"/>
    <property type="evidence" value="ECO:0007669"/>
    <property type="project" value="UniProtKB-KW"/>
</dbReference>
<evidence type="ECO:0000256" key="5">
    <source>
        <dbReference type="ARBA" id="ARBA00022801"/>
    </source>
</evidence>
<dbReference type="Proteomes" id="UP000650524">
    <property type="component" value="Unassembled WGS sequence"/>
</dbReference>
<evidence type="ECO:0000313" key="9">
    <source>
        <dbReference type="EMBL" id="MBC8178823.1"/>
    </source>
</evidence>
<dbReference type="GO" id="GO:0035529">
    <property type="term" value="F:NADH pyrophosphatase activity"/>
    <property type="evidence" value="ECO:0007669"/>
    <property type="project" value="TreeGrafter"/>
</dbReference>
<dbReference type="GO" id="GO:0019677">
    <property type="term" value="P:NAD+ catabolic process"/>
    <property type="evidence" value="ECO:0007669"/>
    <property type="project" value="TreeGrafter"/>
</dbReference>
<comment type="catalytic activity">
    <reaction evidence="7">
        <text>a 5'-end NAD(+)-phospho-ribonucleoside in mRNA + H2O = a 5'-end phospho-adenosine-phospho-ribonucleoside in mRNA + beta-nicotinamide D-ribonucleotide + 2 H(+)</text>
        <dbReference type="Rhea" id="RHEA:60876"/>
        <dbReference type="Rhea" id="RHEA-COMP:15698"/>
        <dbReference type="Rhea" id="RHEA-COMP:15719"/>
        <dbReference type="ChEBI" id="CHEBI:14649"/>
        <dbReference type="ChEBI" id="CHEBI:15377"/>
        <dbReference type="ChEBI" id="CHEBI:15378"/>
        <dbReference type="ChEBI" id="CHEBI:144029"/>
        <dbReference type="ChEBI" id="CHEBI:144051"/>
    </reaction>
    <physiologicalReaction direction="left-to-right" evidence="7">
        <dbReference type="Rhea" id="RHEA:60877"/>
    </physiologicalReaction>
</comment>
<evidence type="ECO:0000256" key="7">
    <source>
        <dbReference type="ARBA" id="ARBA00023679"/>
    </source>
</evidence>
<dbReference type="GO" id="GO:0005829">
    <property type="term" value="C:cytosol"/>
    <property type="evidence" value="ECO:0007669"/>
    <property type="project" value="TreeGrafter"/>
</dbReference>
<evidence type="ECO:0000256" key="3">
    <source>
        <dbReference type="ARBA" id="ARBA00009595"/>
    </source>
</evidence>
<comment type="cofactor">
    <cofactor evidence="2">
        <name>Zn(2+)</name>
        <dbReference type="ChEBI" id="CHEBI:29105"/>
    </cofactor>
</comment>
<keyword evidence="4" id="KW-0479">Metal-binding</keyword>
<sequence>MDMKFCPWCGEGLVTVQIAGKPRLSCASKTCEYVLWNNPIPVVAAITELDGNVVLARNKEWPEKMFGLITGFLERGETPHEGVLREVKEELGLEGKIESFVGYYSFFQMNQLILAFHIKAEGEIIIGEELDEIKLIRPEKLRPWRFGTGLAIKDWLETRKAQA</sequence>
<dbReference type="Pfam" id="PF00293">
    <property type="entry name" value="NUDIX"/>
    <property type="match status" value="1"/>
</dbReference>
<dbReference type="EMBL" id="JACNJD010000318">
    <property type="protein sequence ID" value="MBC8178823.1"/>
    <property type="molecule type" value="Genomic_DNA"/>
</dbReference>
<dbReference type="InterPro" id="IPR020084">
    <property type="entry name" value="NUDIX_hydrolase_CS"/>
</dbReference>
<comment type="caution">
    <text evidence="9">The sequence shown here is derived from an EMBL/GenBank/DDBJ whole genome shotgun (WGS) entry which is preliminary data.</text>
</comment>
<dbReference type="InterPro" id="IPR015797">
    <property type="entry name" value="NUDIX_hydrolase-like_dom_sf"/>
</dbReference>
<name>A0A8J6T9N4_9DELT</name>
<dbReference type="PROSITE" id="PS00893">
    <property type="entry name" value="NUDIX_BOX"/>
    <property type="match status" value="1"/>
</dbReference>
<evidence type="ECO:0000313" key="10">
    <source>
        <dbReference type="Proteomes" id="UP000650524"/>
    </source>
</evidence>
<evidence type="ECO:0000256" key="1">
    <source>
        <dbReference type="ARBA" id="ARBA00001946"/>
    </source>
</evidence>
<reference evidence="9 10" key="1">
    <citation type="submission" date="2020-08" db="EMBL/GenBank/DDBJ databases">
        <title>Bridging the membrane lipid divide: bacteria of the FCB group superphylum have the potential to synthesize archaeal ether lipids.</title>
        <authorList>
            <person name="Villanueva L."/>
            <person name="Von Meijenfeldt F.A.B."/>
            <person name="Westbye A.B."/>
            <person name="Yadav S."/>
            <person name="Hopmans E.C."/>
            <person name="Dutilh B.E."/>
            <person name="Sinninghe Damste J.S."/>
        </authorList>
    </citation>
    <scope>NUCLEOTIDE SEQUENCE [LARGE SCALE GENOMIC DNA]</scope>
    <source>
        <strain evidence="9">NIOZ-UU27</strain>
    </source>
</reference>
<dbReference type="InterPro" id="IPR000086">
    <property type="entry name" value="NUDIX_hydrolase_dom"/>
</dbReference>
<comment type="cofactor">
    <cofactor evidence="1">
        <name>Mg(2+)</name>
        <dbReference type="ChEBI" id="CHEBI:18420"/>
    </cofactor>
</comment>
<dbReference type="PANTHER" id="PTHR42904:SF6">
    <property type="entry name" value="NAD-CAPPED RNA HYDROLASE NUDT12"/>
    <property type="match status" value="1"/>
</dbReference>
<dbReference type="Gene3D" id="3.90.79.10">
    <property type="entry name" value="Nucleoside Triphosphate Pyrophosphohydrolase"/>
    <property type="match status" value="1"/>
</dbReference>
<proteinExistence type="inferred from homology"/>
<gene>
    <name evidence="9" type="ORF">H8E19_15575</name>
</gene>
<evidence type="ECO:0000259" key="8">
    <source>
        <dbReference type="PROSITE" id="PS51462"/>
    </source>
</evidence>
<accession>A0A8J6T9N4</accession>
<keyword evidence="5 9" id="KW-0378">Hydrolase</keyword>
<evidence type="ECO:0000256" key="4">
    <source>
        <dbReference type="ARBA" id="ARBA00022723"/>
    </source>
</evidence>
<dbReference type="GO" id="GO:0006742">
    <property type="term" value="P:NADP+ catabolic process"/>
    <property type="evidence" value="ECO:0007669"/>
    <property type="project" value="TreeGrafter"/>
</dbReference>